<sequence length="152" mass="16207">MTGSEGKATRKRGVRTPMNGKSRKSLHFTEGASSSPHILLGCDSPTLCDSIHRLIQEAGFQVQLAGDYAEVETLLHRHNHDVVLLDVSAPEAVEAAVQTALRLKRANAAQFVGYLADPHLGASGLTGDAVFPRSPVALPQALHNFFSAAGRE</sequence>
<proteinExistence type="predicted"/>
<accession>A0A372IQA0</accession>
<evidence type="ECO:0000313" key="4">
    <source>
        <dbReference type="EMBL" id="RFU16939.1"/>
    </source>
</evidence>
<reference evidence="4 5" key="1">
    <citation type="submission" date="2018-08" db="EMBL/GenBank/DDBJ databases">
        <title>Acidipila sp. 4G-K13, an acidobacterium isolated from forest soil.</title>
        <authorList>
            <person name="Gao Z.-H."/>
            <person name="Qiu L.-H."/>
        </authorList>
    </citation>
    <scope>NUCLEOTIDE SEQUENCE [LARGE SCALE GENOMIC DNA]</scope>
    <source>
        <strain evidence="4 5">4G-K13</strain>
    </source>
</reference>
<evidence type="ECO:0000259" key="3">
    <source>
        <dbReference type="PROSITE" id="PS50110"/>
    </source>
</evidence>
<feature type="region of interest" description="Disordered" evidence="2">
    <location>
        <begin position="1"/>
        <end position="30"/>
    </location>
</feature>
<evidence type="ECO:0000313" key="5">
    <source>
        <dbReference type="Proteomes" id="UP000264702"/>
    </source>
</evidence>
<evidence type="ECO:0000256" key="2">
    <source>
        <dbReference type="SAM" id="MobiDB-lite"/>
    </source>
</evidence>
<comment type="caution">
    <text evidence="4">The sequence shown here is derived from an EMBL/GenBank/DDBJ whole genome shotgun (WGS) entry which is preliminary data.</text>
</comment>
<dbReference type="PROSITE" id="PS50110">
    <property type="entry name" value="RESPONSE_REGULATORY"/>
    <property type="match status" value="1"/>
</dbReference>
<dbReference type="CDD" id="cd00156">
    <property type="entry name" value="REC"/>
    <property type="match status" value="1"/>
</dbReference>
<organism evidence="4 5">
    <name type="scientific">Paracidobacterium acidisoli</name>
    <dbReference type="NCBI Taxonomy" id="2303751"/>
    <lineage>
        <taxon>Bacteria</taxon>
        <taxon>Pseudomonadati</taxon>
        <taxon>Acidobacteriota</taxon>
        <taxon>Terriglobia</taxon>
        <taxon>Terriglobales</taxon>
        <taxon>Acidobacteriaceae</taxon>
        <taxon>Paracidobacterium</taxon>
    </lineage>
</organism>
<dbReference type="EMBL" id="QVQT01000003">
    <property type="protein sequence ID" value="RFU16939.1"/>
    <property type="molecule type" value="Genomic_DNA"/>
</dbReference>
<protein>
    <submittedName>
        <fullName evidence="4">Response regulator</fullName>
    </submittedName>
</protein>
<keyword evidence="5" id="KW-1185">Reference proteome</keyword>
<keyword evidence="1" id="KW-0597">Phosphoprotein</keyword>
<evidence type="ECO:0000256" key="1">
    <source>
        <dbReference type="PROSITE-ProRule" id="PRU00169"/>
    </source>
</evidence>
<dbReference type="Gene3D" id="3.40.50.2300">
    <property type="match status" value="1"/>
</dbReference>
<name>A0A372IQA0_9BACT</name>
<dbReference type="GO" id="GO:0000160">
    <property type="term" value="P:phosphorelay signal transduction system"/>
    <property type="evidence" value="ECO:0007669"/>
    <property type="project" value="InterPro"/>
</dbReference>
<feature type="modified residue" description="4-aspartylphosphate" evidence="1">
    <location>
        <position position="86"/>
    </location>
</feature>
<dbReference type="AlphaFoldDB" id="A0A372IQA0"/>
<gene>
    <name evidence="4" type="ORF">D0Y96_09405</name>
</gene>
<dbReference type="InterPro" id="IPR011006">
    <property type="entry name" value="CheY-like_superfamily"/>
</dbReference>
<dbReference type="Proteomes" id="UP000264702">
    <property type="component" value="Unassembled WGS sequence"/>
</dbReference>
<dbReference type="SUPFAM" id="SSF52172">
    <property type="entry name" value="CheY-like"/>
    <property type="match status" value="1"/>
</dbReference>
<feature type="domain" description="Response regulatory" evidence="3">
    <location>
        <begin position="37"/>
        <end position="152"/>
    </location>
</feature>
<dbReference type="InterPro" id="IPR001789">
    <property type="entry name" value="Sig_transdc_resp-reg_receiver"/>
</dbReference>